<accession>A0A3A8GEF7</accession>
<sequence length="394" mass="44411">MPNTPPTIAQWLKPLSARDPHEKHRVATSLELLFDLIFVVAIATAGQQLHHAIVENHLAHGLMLYGMVFFALWWAWMNFSWFASAYDNDDAFYRIVTFVQIIGSLVIAAGIPSAFQQQDFDVIIIGYAIMRLGLVTQWFRVAKHDPERRKTALRYASGIILVQLGWLFFHFSPVNFTGYLFILLVIAELCVPMFAESASRTPWHAHHIAERYSLLTIIVLGESIVGCSIAMTDALSNQRFSTELIFLMIGGLVMMFTMWWAYFDSEIAERLNSRKMAFAWGYGHFFVFISIAALGASLAAAVEVVSHEALISSMRESYFVATCLVLYTTSLYVLHEAHHQVGFKKLLYPLTVVIVLAIPQFIEPAGYAIFAMAVAYALRLILAKSFIAQPKNQV</sequence>
<feature type="transmembrane region" description="Helical" evidence="1">
    <location>
        <begin position="123"/>
        <end position="140"/>
    </location>
</feature>
<dbReference type="Proteomes" id="UP000281084">
    <property type="component" value="Unassembled WGS sequence"/>
</dbReference>
<evidence type="ECO:0000256" key="1">
    <source>
        <dbReference type="SAM" id="Phobius"/>
    </source>
</evidence>
<dbReference type="InterPro" id="IPR010640">
    <property type="entry name" value="Low_temperature_requirement_A"/>
</dbReference>
<dbReference type="PANTHER" id="PTHR36840:SF1">
    <property type="entry name" value="BLL5714 PROTEIN"/>
    <property type="match status" value="1"/>
</dbReference>
<feature type="transmembrane region" description="Helical" evidence="1">
    <location>
        <begin position="26"/>
        <end position="46"/>
    </location>
</feature>
<keyword evidence="1" id="KW-1133">Transmembrane helix</keyword>
<gene>
    <name evidence="2" type="ORF">D7V64_10070</name>
</gene>
<feature type="transmembrane region" description="Helical" evidence="1">
    <location>
        <begin position="58"/>
        <end position="79"/>
    </location>
</feature>
<feature type="transmembrane region" description="Helical" evidence="1">
    <location>
        <begin position="317"/>
        <end position="334"/>
    </location>
</feature>
<comment type="caution">
    <text evidence="2">The sequence shown here is derived from an EMBL/GenBank/DDBJ whole genome shotgun (WGS) entry which is preliminary data.</text>
</comment>
<evidence type="ECO:0000313" key="2">
    <source>
        <dbReference type="EMBL" id="RKG52171.1"/>
    </source>
</evidence>
<reference evidence="2 3" key="1">
    <citation type="submission" date="2018-09" db="EMBL/GenBank/DDBJ databases">
        <title>The draft genome of Acinetobacter spp. strains.</title>
        <authorList>
            <person name="Qin J."/>
            <person name="Feng Y."/>
            <person name="Zong Z."/>
        </authorList>
    </citation>
    <scope>NUCLEOTIDE SEQUENCE [LARGE SCALE GENOMIC DNA]</scope>
    <source>
        <strain evidence="2 3">WCHAc060002</strain>
    </source>
</reference>
<dbReference type="Pfam" id="PF06772">
    <property type="entry name" value="LtrA"/>
    <property type="match status" value="1"/>
</dbReference>
<evidence type="ECO:0000313" key="3">
    <source>
        <dbReference type="Proteomes" id="UP000281084"/>
    </source>
</evidence>
<name>A0A3A8GEF7_9GAMM</name>
<keyword evidence="1" id="KW-0472">Membrane</keyword>
<organism evidence="2 3">
    <name type="scientific">Acinetobacter cumulans</name>
    <dbReference type="NCBI Taxonomy" id="2136182"/>
    <lineage>
        <taxon>Bacteria</taxon>
        <taxon>Pseudomonadati</taxon>
        <taxon>Pseudomonadota</taxon>
        <taxon>Gammaproteobacteria</taxon>
        <taxon>Moraxellales</taxon>
        <taxon>Moraxellaceae</taxon>
        <taxon>Acinetobacter</taxon>
    </lineage>
</organism>
<protein>
    <submittedName>
        <fullName evidence="2">Low temperature requirement protein A</fullName>
    </submittedName>
</protein>
<feature type="transmembrane region" description="Helical" evidence="1">
    <location>
        <begin position="214"/>
        <end position="232"/>
    </location>
</feature>
<feature type="transmembrane region" description="Helical" evidence="1">
    <location>
        <begin position="346"/>
        <end position="362"/>
    </location>
</feature>
<feature type="transmembrane region" description="Helical" evidence="1">
    <location>
        <begin position="244"/>
        <end position="263"/>
    </location>
</feature>
<dbReference type="EMBL" id="RAXZ01000012">
    <property type="protein sequence ID" value="RKG52171.1"/>
    <property type="molecule type" value="Genomic_DNA"/>
</dbReference>
<feature type="transmembrane region" description="Helical" evidence="1">
    <location>
        <begin position="91"/>
        <end position="111"/>
    </location>
</feature>
<feature type="transmembrane region" description="Helical" evidence="1">
    <location>
        <begin position="176"/>
        <end position="194"/>
    </location>
</feature>
<dbReference type="PANTHER" id="PTHR36840">
    <property type="entry name" value="BLL5714 PROTEIN"/>
    <property type="match status" value="1"/>
</dbReference>
<feature type="transmembrane region" description="Helical" evidence="1">
    <location>
        <begin position="368"/>
        <end position="387"/>
    </location>
</feature>
<feature type="transmembrane region" description="Helical" evidence="1">
    <location>
        <begin position="152"/>
        <end position="170"/>
    </location>
</feature>
<feature type="transmembrane region" description="Helical" evidence="1">
    <location>
        <begin position="284"/>
        <end position="305"/>
    </location>
</feature>
<dbReference type="RefSeq" id="WP_120367621.1">
    <property type="nucleotide sequence ID" value="NZ_RAXZ01000012.1"/>
</dbReference>
<proteinExistence type="predicted"/>
<keyword evidence="1" id="KW-0812">Transmembrane</keyword>
<dbReference type="AlphaFoldDB" id="A0A3A8GEF7"/>